<feature type="region of interest" description="Disordered" evidence="3">
    <location>
        <begin position="1"/>
        <end position="20"/>
    </location>
</feature>
<feature type="region of interest" description="Disordered" evidence="3">
    <location>
        <begin position="32"/>
        <end position="55"/>
    </location>
</feature>
<evidence type="ECO:0008006" key="7">
    <source>
        <dbReference type="Google" id="ProtNLM"/>
    </source>
</evidence>
<accession>A0A133U718</accession>
<feature type="compositionally biased region" description="Basic and acidic residues" evidence="3">
    <location>
        <begin position="385"/>
        <end position="422"/>
    </location>
</feature>
<proteinExistence type="predicted"/>
<comment type="caution">
    <text evidence="5">The sequence shown here is derived from an EMBL/GenBank/DDBJ whole genome shotgun (WGS) entry which is preliminary data.</text>
</comment>
<keyword evidence="4" id="KW-0812">Transmembrane</keyword>
<gene>
    <name evidence="5" type="ORF">AKJ62_01895</name>
</gene>
<feature type="compositionally biased region" description="Acidic residues" evidence="3">
    <location>
        <begin position="375"/>
        <end position="384"/>
    </location>
</feature>
<name>A0A133U718_9EURY</name>
<dbReference type="EMBL" id="LHXL01000016">
    <property type="protein sequence ID" value="KXA89989.1"/>
    <property type="molecule type" value="Genomic_DNA"/>
</dbReference>
<evidence type="ECO:0000256" key="3">
    <source>
        <dbReference type="SAM" id="MobiDB-lite"/>
    </source>
</evidence>
<dbReference type="Gene3D" id="3.40.50.300">
    <property type="entry name" value="P-loop containing nucleotide triphosphate hydrolases"/>
    <property type="match status" value="1"/>
</dbReference>
<reference evidence="5 6" key="1">
    <citation type="journal article" date="2016" name="Sci. Rep.">
        <title>Metabolic traits of an uncultured archaeal lineage -MSBL1- from brine pools of the Red Sea.</title>
        <authorList>
            <person name="Mwirichia R."/>
            <person name="Alam I."/>
            <person name="Rashid M."/>
            <person name="Vinu M."/>
            <person name="Ba-Alawi W."/>
            <person name="Anthony Kamau A."/>
            <person name="Kamanda Ngugi D."/>
            <person name="Goker M."/>
            <person name="Klenk H.P."/>
            <person name="Bajic V."/>
            <person name="Stingl U."/>
        </authorList>
    </citation>
    <scope>NUCLEOTIDE SEQUENCE [LARGE SCALE GENOMIC DNA]</scope>
    <source>
        <strain evidence="5">SCGC-AAA259D14</strain>
    </source>
</reference>
<feature type="coiled-coil region" evidence="2">
    <location>
        <begin position="159"/>
        <end position="250"/>
    </location>
</feature>
<feature type="coiled-coil region" evidence="2">
    <location>
        <begin position="482"/>
        <end position="585"/>
    </location>
</feature>
<evidence type="ECO:0000313" key="5">
    <source>
        <dbReference type="EMBL" id="KXA89989.1"/>
    </source>
</evidence>
<dbReference type="Gene3D" id="1.20.1170.10">
    <property type="match status" value="1"/>
</dbReference>
<dbReference type="InterPro" id="IPR027417">
    <property type="entry name" value="P-loop_NTPase"/>
</dbReference>
<dbReference type="AlphaFoldDB" id="A0A133U718"/>
<evidence type="ECO:0000256" key="1">
    <source>
        <dbReference type="ARBA" id="ARBA00023054"/>
    </source>
</evidence>
<evidence type="ECO:0000256" key="4">
    <source>
        <dbReference type="SAM" id="Phobius"/>
    </source>
</evidence>
<organism evidence="5 6">
    <name type="scientific">candidate division MSBL1 archaeon SCGC-AAA259D14</name>
    <dbReference type="NCBI Taxonomy" id="1698261"/>
    <lineage>
        <taxon>Archaea</taxon>
        <taxon>Methanobacteriati</taxon>
        <taxon>Methanobacteriota</taxon>
        <taxon>candidate division MSBL1</taxon>
    </lineage>
</organism>
<dbReference type="PANTHER" id="PTHR32114">
    <property type="entry name" value="ABC TRANSPORTER ABCH.3"/>
    <property type="match status" value="1"/>
</dbReference>
<evidence type="ECO:0000313" key="6">
    <source>
        <dbReference type="Proteomes" id="UP000070589"/>
    </source>
</evidence>
<dbReference type="SUPFAM" id="SSF52540">
    <property type="entry name" value="P-loop containing nucleoside triphosphate hydrolases"/>
    <property type="match status" value="1"/>
</dbReference>
<keyword evidence="4" id="KW-0472">Membrane</keyword>
<evidence type="ECO:0000256" key="2">
    <source>
        <dbReference type="SAM" id="Coils"/>
    </source>
</evidence>
<dbReference type="PANTHER" id="PTHR32114:SF2">
    <property type="entry name" value="ABC TRANSPORTER ABCH.3"/>
    <property type="match status" value="1"/>
</dbReference>
<keyword evidence="4" id="KW-1133">Transmembrane helix</keyword>
<keyword evidence="6" id="KW-1185">Reference proteome</keyword>
<protein>
    <recommendedName>
        <fullName evidence="7">Rad50/SbcC-type AAA domain-containing protein</fullName>
    </recommendedName>
</protein>
<feature type="compositionally biased region" description="Polar residues" evidence="3">
    <location>
        <begin position="353"/>
        <end position="368"/>
    </location>
</feature>
<dbReference type="Proteomes" id="UP000070589">
    <property type="component" value="Unassembled WGS sequence"/>
</dbReference>
<feature type="compositionally biased region" description="Acidic residues" evidence="3">
    <location>
        <begin position="326"/>
        <end position="341"/>
    </location>
</feature>
<feature type="transmembrane region" description="Helical" evidence="4">
    <location>
        <begin position="253"/>
        <end position="286"/>
    </location>
</feature>
<feature type="compositionally biased region" description="Basic and acidic residues" evidence="3">
    <location>
        <begin position="431"/>
        <end position="442"/>
    </location>
</feature>
<feature type="compositionally biased region" description="Polar residues" evidence="3">
    <location>
        <begin position="32"/>
        <end position="42"/>
    </location>
</feature>
<feature type="region of interest" description="Disordered" evidence="3">
    <location>
        <begin position="318"/>
        <end position="442"/>
    </location>
</feature>
<sequence length="744" mass="85915">MQQKSMDRLEDSQRSKREESVAKLLNLDRFTSMENDYSSKQDTASDELERAQQKKEIAEIEEEKIPEKVEEKKEVESKLQVIEWKQKIEELEDDIDDAETRIEERIDEVHGLANEIREIQKLKVQLPDKEERKGKLDQLYSDFQNLEDLDDAISDMDELETLDNKIEQLDSKISDLEDERDQLSNQLDTTRDKLEKYDYLDLLDDWKRLKKAATREERIEKEEKKHEQRKKKVEEELEEVERERSKTSGRRKAVLGAGGGVSLVTLIVGALISPFAFLGVLLGLGIAAYGYVNYDPGQYDSQIESLDDKISTHKEELTKLKGQREDMEETEAEDPNEELEQTEINIKELDRTVPSSPNECSELQTKFQKSLEDSPNQDELESEEDKLSDKLSRKKQEISSKKDELGEKQEERGELDKEEIQERINGLKRKITGEEKDRDEIEAELKERAEKLDVKPDKQKINSIKSGLQTEINKDKEKIGELDEIEDQIGQKNEKIDELQSSISEASSEIDELEGKIEKADSNPDIDQESELEEKRDKVIGSLQSLRDKRDELREELGISEDLSLEKVEEEVEEKRHEVKLYRYAGNIVSESKKRIMENILPKTEANMARFLPILTNGRYKDVRIDSDSFKIKAYDGRAQAYKSKSIFSGGTKDQFSLALRLSFAMATLPQERGTAPDFLYLDEPVGSFDPSRQEALTELLTRGEIAENFGQIFIVSHVQGLEEQFDNHIEMEDGRVAEIEMEG</sequence>
<keyword evidence="1 2" id="KW-0175">Coiled coil</keyword>